<dbReference type="RefSeq" id="WP_154076558.1">
    <property type="nucleotide sequence ID" value="NZ_CP045929.1"/>
</dbReference>
<gene>
    <name evidence="1" type="ORF">GIY23_10960</name>
</gene>
<name>A0A5Q3Q6L0_9PSEU</name>
<dbReference type="AlphaFoldDB" id="A0A5Q3Q6L0"/>
<sequence length="100" mass="10609">MEPAPNTRPAGGFKLIDPEGLLAEPEYDLGVLMREDPVALLQGDPHARAQWLAARTGCDATAIWEWGVLERVATGLLAPSSTCNPPAGTCLPPPRLSPPQ</sequence>
<evidence type="ECO:0000313" key="1">
    <source>
        <dbReference type="EMBL" id="QGK69973.1"/>
    </source>
</evidence>
<dbReference type="EMBL" id="CP045929">
    <property type="protein sequence ID" value="QGK69973.1"/>
    <property type="molecule type" value="Genomic_DNA"/>
</dbReference>
<evidence type="ECO:0000313" key="2">
    <source>
        <dbReference type="Proteomes" id="UP000371041"/>
    </source>
</evidence>
<keyword evidence="2" id="KW-1185">Reference proteome</keyword>
<protein>
    <submittedName>
        <fullName evidence="1">Uncharacterized protein</fullName>
    </submittedName>
</protein>
<dbReference type="KEGG" id="sace:GIY23_10960"/>
<reference evidence="2" key="1">
    <citation type="submission" date="2019-11" db="EMBL/GenBank/DDBJ databases">
        <title>The complete genome sequence of Saccharopolyspora sp. E2A.</title>
        <authorList>
            <person name="Zhang G."/>
        </authorList>
    </citation>
    <scope>NUCLEOTIDE SEQUENCE [LARGE SCALE GENOMIC DNA]</scope>
    <source>
        <strain evidence="2">E2A</strain>
    </source>
</reference>
<proteinExistence type="predicted"/>
<organism evidence="1 2">
    <name type="scientific">Allosaccharopolyspora coralli</name>
    <dbReference type="NCBI Taxonomy" id="2665642"/>
    <lineage>
        <taxon>Bacteria</taxon>
        <taxon>Bacillati</taxon>
        <taxon>Actinomycetota</taxon>
        <taxon>Actinomycetes</taxon>
        <taxon>Pseudonocardiales</taxon>
        <taxon>Pseudonocardiaceae</taxon>
        <taxon>Allosaccharopolyspora</taxon>
    </lineage>
</organism>
<accession>A0A5Q3Q6L0</accession>
<dbReference type="Proteomes" id="UP000371041">
    <property type="component" value="Chromosome"/>
</dbReference>